<name>A0ABS7BVM4_9BACL</name>
<keyword evidence="2" id="KW-1185">Reference proteome</keyword>
<evidence type="ECO:0000313" key="1">
    <source>
        <dbReference type="EMBL" id="MBW7452642.1"/>
    </source>
</evidence>
<accession>A0ABS7BVM4</accession>
<gene>
    <name evidence="1" type="ORF">K0U00_01125</name>
</gene>
<proteinExistence type="predicted"/>
<evidence type="ECO:0000313" key="2">
    <source>
        <dbReference type="Proteomes" id="UP001519887"/>
    </source>
</evidence>
<organism evidence="1 2">
    <name type="scientific">Paenibacillus sepulcri</name>
    <dbReference type="NCBI Taxonomy" id="359917"/>
    <lineage>
        <taxon>Bacteria</taxon>
        <taxon>Bacillati</taxon>
        <taxon>Bacillota</taxon>
        <taxon>Bacilli</taxon>
        <taxon>Bacillales</taxon>
        <taxon>Paenibacillaceae</taxon>
        <taxon>Paenibacillus</taxon>
    </lineage>
</organism>
<protein>
    <recommendedName>
        <fullName evidence="3">Phytanoyl-CoA dioxygenase</fullName>
    </recommendedName>
</protein>
<dbReference type="Gene3D" id="2.60.120.620">
    <property type="entry name" value="q2cbj1_9rhob like domain"/>
    <property type="match status" value="1"/>
</dbReference>
<dbReference type="EMBL" id="JAHZIK010000009">
    <property type="protein sequence ID" value="MBW7452642.1"/>
    <property type="molecule type" value="Genomic_DNA"/>
</dbReference>
<reference evidence="1 2" key="1">
    <citation type="submission" date="2021-07" db="EMBL/GenBank/DDBJ databases">
        <title>Paenibacillus radiodurans sp. nov., isolated from the southeastern edge of Tengger Desert.</title>
        <authorList>
            <person name="Zhang G."/>
        </authorList>
    </citation>
    <scope>NUCLEOTIDE SEQUENCE [LARGE SCALE GENOMIC DNA]</scope>
    <source>
        <strain evidence="1 2">CCM 7311</strain>
    </source>
</reference>
<comment type="caution">
    <text evidence="1">The sequence shown here is derived from an EMBL/GenBank/DDBJ whole genome shotgun (WGS) entry which is preliminary data.</text>
</comment>
<dbReference type="SUPFAM" id="SSF51197">
    <property type="entry name" value="Clavaminate synthase-like"/>
    <property type="match status" value="1"/>
</dbReference>
<evidence type="ECO:0008006" key="3">
    <source>
        <dbReference type="Google" id="ProtNLM"/>
    </source>
</evidence>
<dbReference type="RefSeq" id="WP_210037788.1">
    <property type="nucleotide sequence ID" value="NZ_JBHLVU010000022.1"/>
</dbReference>
<sequence>MNKVLMDSQIEQFMELGWVKVEEAFHTALALESQDFLWEQLIRYGIDRGDPATWDKPILFVQESFRSPSFDRCNSQRLGGAIEDLIGVGRWTEKVLWNGDPNRNYPTWGWWPVNFRLGGDKEWDVPAAGWHWDGAHFRHYVDASEQGLLCLCIFSEIGKHGGGTLVAEGSHQVVARYLASKTEGVESQEGIDECSLQHPWLAALTSQDGDAFLPGEDRIGKFMDHAYIDEHGTRLKVIETIASPGDVILCHPFLYHTPSQNHSGITRFMCNRTTPLKERMKFDRNDGTDYSPLEASVKRALNR</sequence>
<dbReference type="Proteomes" id="UP001519887">
    <property type="component" value="Unassembled WGS sequence"/>
</dbReference>